<organism evidence="1 2">
    <name type="scientific">Erwinia tasmaniensis (strain DSM 17950 / CFBP 7177 / CIP 109463 / NCPPB 4357 / Et1/99)</name>
    <dbReference type="NCBI Taxonomy" id="465817"/>
    <lineage>
        <taxon>Bacteria</taxon>
        <taxon>Pseudomonadati</taxon>
        <taxon>Pseudomonadota</taxon>
        <taxon>Gammaproteobacteria</taxon>
        <taxon>Enterobacterales</taxon>
        <taxon>Erwiniaceae</taxon>
        <taxon>Erwinia</taxon>
    </lineage>
</organism>
<dbReference type="eggNOG" id="ENOG5031M6K">
    <property type="taxonomic scope" value="Bacteria"/>
</dbReference>
<name>B2VIK1_ERWT9</name>
<gene>
    <name evidence="1" type="ordered locus">ETA_12420</name>
</gene>
<proteinExistence type="predicted"/>
<reference evidence="1 2" key="1">
    <citation type="journal article" date="2008" name="Environ. Microbiol.">
        <title>The genome of Erwinia tasmaniensis strain Et1/99, a non-pathogenic bacterium in the genus Erwinia.</title>
        <authorList>
            <person name="Kube M."/>
            <person name="Migdoll A.M."/>
            <person name="Mueller I."/>
            <person name="Kuhl H."/>
            <person name="Beck A."/>
            <person name="Reinhardt R."/>
            <person name="Geider K."/>
        </authorList>
    </citation>
    <scope>NUCLEOTIDE SEQUENCE [LARGE SCALE GENOMIC DNA]</scope>
    <source>
        <strain evidence="2">DSM 17950 / CFBP 7177 / CIP 109463 / NCPPB 4357 / Et1/99</strain>
    </source>
</reference>
<accession>B2VIK1</accession>
<dbReference type="STRING" id="465817.ETA_12420"/>
<protein>
    <submittedName>
        <fullName evidence="1">Uncharacterized protein</fullName>
    </submittedName>
</protein>
<dbReference type="KEGG" id="eta:ETA_12420"/>
<dbReference type="HOGENOM" id="CLU_195901_0_0_6"/>
<evidence type="ECO:0000313" key="2">
    <source>
        <dbReference type="Proteomes" id="UP000001726"/>
    </source>
</evidence>
<dbReference type="EMBL" id="CU468135">
    <property type="protein sequence ID" value="CAO96288.1"/>
    <property type="molecule type" value="Genomic_DNA"/>
</dbReference>
<evidence type="ECO:0000313" key="1">
    <source>
        <dbReference type="EMBL" id="CAO96288.1"/>
    </source>
</evidence>
<sequence>MQNAYFIRGRIRVNYRLTQQRSIRMNGIWLHFMRYFQAPSGMATLDSCRIVEALIPMAELYGSDLQQLVADERRVEDQPH</sequence>
<dbReference type="AlphaFoldDB" id="B2VIK1"/>
<keyword evidence="2" id="KW-1185">Reference proteome</keyword>
<dbReference type="Proteomes" id="UP000001726">
    <property type="component" value="Chromosome"/>
</dbReference>